<dbReference type="EMBL" id="CP020330">
    <property type="protein sequence ID" value="AQZ52198.1"/>
    <property type="molecule type" value="Genomic_DNA"/>
</dbReference>
<feature type="domain" description="ABC transmembrane type-1" evidence="13">
    <location>
        <begin position="26"/>
        <end position="304"/>
    </location>
</feature>
<dbReference type="SUPFAM" id="SSF90123">
    <property type="entry name" value="ABC transporter transmembrane region"/>
    <property type="match status" value="1"/>
</dbReference>
<evidence type="ECO:0000256" key="7">
    <source>
        <dbReference type="ARBA" id="ARBA00022840"/>
    </source>
</evidence>
<accession>A0A1U9Z3E9</accession>
<comment type="subcellular location">
    <subcellularLocation>
        <location evidence="1">Cell membrane</location>
        <topology evidence="1">Multi-pass membrane protein</topology>
    </subcellularLocation>
</comment>
<dbReference type="OrthoDB" id="9808328at2"/>
<dbReference type="NCBIfam" id="TIGR01842">
    <property type="entry name" value="type_I_sec_PrtD"/>
    <property type="match status" value="1"/>
</dbReference>
<dbReference type="InterPro" id="IPR036640">
    <property type="entry name" value="ABC1_TM_sf"/>
</dbReference>
<dbReference type="GO" id="GO:0016887">
    <property type="term" value="F:ATP hydrolysis activity"/>
    <property type="evidence" value="ECO:0007669"/>
    <property type="project" value="InterPro"/>
</dbReference>
<keyword evidence="4" id="KW-1003">Cell membrane</keyword>
<feature type="domain" description="ABC transporter" evidence="12">
    <location>
        <begin position="335"/>
        <end position="571"/>
    </location>
</feature>
<dbReference type="Gene3D" id="3.40.50.300">
    <property type="entry name" value="P-loop containing nucleotide triphosphate hydrolases"/>
    <property type="match status" value="1"/>
</dbReference>
<dbReference type="InterPro" id="IPR003593">
    <property type="entry name" value="AAA+_ATPase"/>
</dbReference>
<evidence type="ECO:0000259" key="12">
    <source>
        <dbReference type="PROSITE" id="PS50893"/>
    </source>
</evidence>
<evidence type="ECO:0000256" key="4">
    <source>
        <dbReference type="ARBA" id="ARBA00022475"/>
    </source>
</evidence>
<dbReference type="FunFam" id="3.40.50.300:FF:001444">
    <property type="entry name" value="ABC transporter ATP-binding protein"/>
    <property type="match status" value="1"/>
</dbReference>
<dbReference type="GO" id="GO:0030256">
    <property type="term" value="C:type I protein secretion system complex"/>
    <property type="evidence" value="ECO:0007669"/>
    <property type="project" value="InterPro"/>
</dbReference>
<feature type="transmembrane region" description="Helical" evidence="11">
    <location>
        <begin position="20"/>
        <end position="41"/>
    </location>
</feature>
<dbReference type="eggNOG" id="COG4618">
    <property type="taxonomic scope" value="Bacteria"/>
</dbReference>
<feature type="transmembrane region" description="Helical" evidence="11">
    <location>
        <begin position="53"/>
        <end position="75"/>
    </location>
</feature>
<evidence type="ECO:0000313" key="15">
    <source>
        <dbReference type="Proteomes" id="UP000191135"/>
    </source>
</evidence>
<keyword evidence="15" id="KW-1185">Reference proteome</keyword>
<dbReference type="PROSITE" id="PS50893">
    <property type="entry name" value="ABC_TRANSPORTER_2"/>
    <property type="match status" value="1"/>
</dbReference>
<dbReference type="RefSeq" id="WP_026173204.1">
    <property type="nucleotide sequence ID" value="NZ_AQWH01000002.1"/>
</dbReference>
<evidence type="ECO:0000256" key="3">
    <source>
        <dbReference type="ARBA" id="ARBA00022448"/>
    </source>
</evidence>
<dbReference type="CDD" id="cd18586">
    <property type="entry name" value="ABC_6TM_PrtD_like"/>
    <property type="match status" value="1"/>
</dbReference>
<dbReference type="InterPro" id="IPR039421">
    <property type="entry name" value="Type_1_exporter"/>
</dbReference>
<organism evidence="14 15">
    <name type="scientific">Martelella mediterranea DSM 17316</name>
    <dbReference type="NCBI Taxonomy" id="1122214"/>
    <lineage>
        <taxon>Bacteria</taxon>
        <taxon>Pseudomonadati</taxon>
        <taxon>Pseudomonadota</taxon>
        <taxon>Alphaproteobacteria</taxon>
        <taxon>Hyphomicrobiales</taxon>
        <taxon>Aurantimonadaceae</taxon>
        <taxon>Martelella</taxon>
    </lineage>
</organism>
<sequence>MFGPSRQVPSQHSAATVSFPVAGSAVGIGLISGVVNLLALTSPLFMLQVYDRVLASGSVPTLVGLAVLAAGLYAFQAVLDALRARVLLRIGERFDGAFSGRVYDAILKTPLLTRVNGDGLQPLRDLDSVRGFLGGNGPTAFFDLPWMPLYLGICFLFHFWIGMTALIGATLLIAVTLLANALSQKAVRDVSARGVTRNAMMEGARRNAEVVRAMGLQGVLAARWQDANSAYLDANRKAGDVSGGLGSLSRTLRIMLQSAILGVGAYLVIRQEVTAGVMIASSIMMGRALAPVDTAISNWRSFLMARQGWGRLRELLAHVPAEASVLQLPEPGRDLRVEGLAIVPPGQKSANLAGVSLKIEAGNALGVIGPSGSGKSTFVRALVGVWQPVSGKVRVDGASLEQWDRTLLGRHIGYLPQGVELFDGTIAENIARFEPGADPARIVEAAEAAGVHELILRFEKGYETQIGESGSALSAGQRQRIGLARALYGRPFILVLDEPNANLDVAGEAAVIQAIAGVRARGGIAVVVAHRPSAIEAVDFLLMLENGRQKAFGKRDEVLSRVLQPTSPGASRGFPATGVGLTPLRVVADAASAPAGPQSNAVEEVPDGAH</sequence>
<dbReference type="InterPro" id="IPR011527">
    <property type="entry name" value="ABC1_TM_dom"/>
</dbReference>
<feature type="region of interest" description="Disordered" evidence="10">
    <location>
        <begin position="591"/>
        <end position="610"/>
    </location>
</feature>
<keyword evidence="7 14" id="KW-0067">ATP-binding</keyword>
<evidence type="ECO:0000256" key="9">
    <source>
        <dbReference type="ARBA" id="ARBA00023136"/>
    </source>
</evidence>
<evidence type="ECO:0000256" key="5">
    <source>
        <dbReference type="ARBA" id="ARBA00022692"/>
    </source>
</evidence>
<proteinExistence type="inferred from homology"/>
<evidence type="ECO:0000256" key="1">
    <source>
        <dbReference type="ARBA" id="ARBA00004651"/>
    </source>
</evidence>
<evidence type="ECO:0000256" key="10">
    <source>
        <dbReference type="SAM" id="MobiDB-lite"/>
    </source>
</evidence>
<dbReference type="AlphaFoldDB" id="A0A1U9Z3E9"/>
<evidence type="ECO:0000259" key="13">
    <source>
        <dbReference type="PROSITE" id="PS50929"/>
    </source>
</evidence>
<comment type="similarity">
    <text evidence="2">Belongs to the ABC transporter superfamily.</text>
</comment>
<dbReference type="Pfam" id="PF00005">
    <property type="entry name" value="ABC_tran"/>
    <property type="match status" value="1"/>
</dbReference>
<dbReference type="InterPro" id="IPR027417">
    <property type="entry name" value="P-loop_NTPase"/>
</dbReference>
<dbReference type="InterPro" id="IPR017871">
    <property type="entry name" value="ABC_transporter-like_CS"/>
</dbReference>
<dbReference type="Pfam" id="PF00664">
    <property type="entry name" value="ABC_membrane"/>
    <property type="match status" value="1"/>
</dbReference>
<keyword evidence="3" id="KW-0813">Transport</keyword>
<gene>
    <name evidence="14" type="primary">prsD_1</name>
    <name evidence="14" type="ORF">Mame_02875</name>
</gene>
<keyword evidence="9 11" id="KW-0472">Membrane</keyword>
<dbReference type="InterPro" id="IPR010128">
    <property type="entry name" value="ATPase_T1SS_PrtD-like"/>
</dbReference>
<evidence type="ECO:0000256" key="2">
    <source>
        <dbReference type="ARBA" id="ARBA00005417"/>
    </source>
</evidence>
<dbReference type="STRING" id="1122214.Mame_02875"/>
<dbReference type="GO" id="GO:0030253">
    <property type="term" value="P:protein secretion by the type I secretion system"/>
    <property type="evidence" value="ECO:0007669"/>
    <property type="project" value="InterPro"/>
</dbReference>
<evidence type="ECO:0000313" key="14">
    <source>
        <dbReference type="EMBL" id="AQZ52198.1"/>
    </source>
</evidence>
<dbReference type="GO" id="GO:0034040">
    <property type="term" value="F:ATPase-coupled lipid transmembrane transporter activity"/>
    <property type="evidence" value="ECO:0007669"/>
    <property type="project" value="TreeGrafter"/>
</dbReference>
<dbReference type="GO" id="GO:0140359">
    <property type="term" value="F:ABC-type transporter activity"/>
    <property type="evidence" value="ECO:0007669"/>
    <property type="project" value="InterPro"/>
</dbReference>
<dbReference type="SUPFAM" id="SSF52540">
    <property type="entry name" value="P-loop containing nucleoside triphosphate hydrolases"/>
    <property type="match status" value="1"/>
</dbReference>
<protein>
    <submittedName>
        <fullName evidence="14">Type I secretion system ATP-binding protein PrsD</fullName>
    </submittedName>
</protein>
<dbReference type="PROSITE" id="PS00211">
    <property type="entry name" value="ABC_TRANSPORTER_1"/>
    <property type="match status" value="1"/>
</dbReference>
<evidence type="ECO:0000256" key="6">
    <source>
        <dbReference type="ARBA" id="ARBA00022741"/>
    </source>
</evidence>
<dbReference type="Gene3D" id="1.20.1560.10">
    <property type="entry name" value="ABC transporter type 1, transmembrane domain"/>
    <property type="match status" value="1"/>
</dbReference>
<name>A0A1U9Z3E9_9HYPH</name>
<dbReference type="KEGG" id="mmed:Mame_02875"/>
<keyword evidence="6" id="KW-0547">Nucleotide-binding</keyword>
<evidence type="ECO:0000256" key="11">
    <source>
        <dbReference type="SAM" id="Phobius"/>
    </source>
</evidence>
<dbReference type="GO" id="GO:0005886">
    <property type="term" value="C:plasma membrane"/>
    <property type="evidence" value="ECO:0007669"/>
    <property type="project" value="UniProtKB-SubCell"/>
</dbReference>
<dbReference type="GO" id="GO:0005524">
    <property type="term" value="F:ATP binding"/>
    <property type="evidence" value="ECO:0007669"/>
    <property type="project" value="UniProtKB-KW"/>
</dbReference>
<dbReference type="PANTHER" id="PTHR24221">
    <property type="entry name" value="ATP-BINDING CASSETTE SUB-FAMILY B"/>
    <property type="match status" value="1"/>
</dbReference>
<feature type="transmembrane region" description="Helical" evidence="11">
    <location>
        <begin position="149"/>
        <end position="178"/>
    </location>
</feature>
<dbReference type="PANTHER" id="PTHR24221:SF248">
    <property type="entry name" value="ABC TRANSPORTER TRANSMEMBRANE REGION"/>
    <property type="match status" value="1"/>
</dbReference>
<reference evidence="14 15" key="1">
    <citation type="submission" date="2017-03" db="EMBL/GenBank/DDBJ databases">
        <title>Foreign affairs: Plasmid Transfer between Roseobacters and Rhizobia.</title>
        <authorList>
            <person name="Bartling P."/>
            <person name="Bunk B."/>
            <person name="Overmann J."/>
            <person name="Brinkmann H."/>
            <person name="Petersen J."/>
        </authorList>
    </citation>
    <scope>NUCLEOTIDE SEQUENCE [LARGE SCALE GENOMIC DNA]</scope>
    <source>
        <strain evidence="14 15">MACL11</strain>
    </source>
</reference>
<keyword evidence="5 11" id="KW-0812">Transmembrane</keyword>
<evidence type="ECO:0000256" key="8">
    <source>
        <dbReference type="ARBA" id="ARBA00022989"/>
    </source>
</evidence>
<dbReference type="SMART" id="SM00382">
    <property type="entry name" value="AAA"/>
    <property type="match status" value="1"/>
</dbReference>
<keyword evidence="8 11" id="KW-1133">Transmembrane helix</keyword>
<dbReference type="InterPro" id="IPR003439">
    <property type="entry name" value="ABC_transporter-like_ATP-bd"/>
</dbReference>
<dbReference type="Proteomes" id="UP000191135">
    <property type="component" value="Chromosome"/>
</dbReference>
<dbReference type="PROSITE" id="PS50929">
    <property type="entry name" value="ABC_TM1F"/>
    <property type="match status" value="1"/>
</dbReference>
<dbReference type="InterPro" id="IPR047957">
    <property type="entry name" value="ABC_AprD-like_6TM"/>
</dbReference>